<dbReference type="GO" id="GO:0005829">
    <property type="term" value="C:cytosol"/>
    <property type="evidence" value="ECO:0007669"/>
    <property type="project" value="TreeGrafter"/>
</dbReference>
<evidence type="ECO:0000256" key="6">
    <source>
        <dbReference type="PROSITE-ProRule" id="PRU00169"/>
    </source>
</evidence>
<evidence type="ECO:0000256" key="4">
    <source>
        <dbReference type="ARBA" id="ARBA00023125"/>
    </source>
</evidence>
<dbReference type="InterPro" id="IPR011006">
    <property type="entry name" value="CheY-like_superfamily"/>
</dbReference>
<evidence type="ECO:0000256" key="5">
    <source>
        <dbReference type="ARBA" id="ARBA00023163"/>
    </source>
</evidence>
<dbReference type="Pfam" id="PF00072">
    <property type="entry name" value="Response_reg"/>
    <property type="match status" value="1"/>
</dbReference>
<evidence type="ECO:0000259" key="9">
    <source>
        <dbReference type="PROSITE" id="PS51755"/>
    </source>
</evidence>
<dbReference type="SUPFAM" id="SSF46894">
    <property type="entry name" value="C-terminal effector domain of the bipartite response regulators"/>
    <property type="match status" value="1"/>
</dbReference>
<dbReference type="PANTHER" id="PTHR48111:SF59">
    <property type="entry name" value="TRANSCRIPTIONAL REGULATORY PROTEIN BAER"/>
    <property type="match status" value="1"/>
</dbReference>
<dbReference type="GO" id="GO:0032993">
    <property type="term" value="C:protein-DNA complex"/>
    <property type="evidence" value="ECO:0007669"/>
    <property type="project" value="TreeGrafter"/>
</dbReference>
<evidence type="ECO:0000259" key="8">
    <source>
        <dbReference type="PROSITE" id="PS50110"/>
    </source>
</evidence>
<dbReference type="CDD" id="cd00383">
    <property type="entry name" value="trans_reg_C"/>
    <property type="match status" value="1"/>
</dbReference>
<dbReference type="SMART" id="SM00862">
    <property type="entry name" value="Trans_reg_C"/>
    <property type="match status" value="1"/>
</dbReference>
<name>A0A540X042_9BACT</name>
<dbReference type="Gene3D" id="6.10.250.690">
    <property type="match status" value="1"/>
</dbReference>
<evidence type="ECO:0000256" key="1">
    <source>
        <dbReference type="ARBA" id="ARBA00022553"/>
    </source>
</evidence>
<evidence type="ECO:0000313" key="11">
    <source>
        <dbReference type="Proteomes" id="UP000315369"/>
    </source>
</evidence>
<dbReference type="InterPro" id="IPR039420">
    <property type="entry name" value="WalR-like"/>
</dbReference>
<evidence type="ECO:0000256" key="2">
    <source>
        <dbReference type="ARBA" id="ARBA00023012"/>
    </source>
</evidence>
<organism evidence="10 11">
    <name type="scientific">Myxococcus llanfairpwllgwyngyllgogerychwyrndrobwllllantysiliogogogochensis</name>
    <dbReference type="NCBI Taxonomy" id="2590453"/>
    <lineage>
        <taxon>Bacteria</taxon>
        <taxon>Pseudomonadati</taxon>
        <taxon>Myxococcota</taxon>
        <taxon>Myxococcia</taxon>
        <taxon>Myxococcales</taxon>
        <taxon>Cystobacterineae</taxon>
        <taxon>Myxococcaceae</taxon>
        <taxon>Myxococcus</taxon>
    </lineage>
</organism>
<dbReference type="InterPro" id="IPR001867">
    <property type="entry name" value="OmpR/PhoB-type_DNA-bd"/>
</dbReference>
<keyword evidence="3" id="KW-0805">Transcription regulation</keyword>
<gene>
    <name evidence="10" type="ORF">FJV41_18110</name>
</gene>
<dbReference type="EMBL" id="VIFM01000065">
    <property type="protein sequence ID" value="TQF14563.1"/>
    <property type="molecule type" value="Genomic_DNA"/>
</dbReference>
<reference evidence="10 11" key="1">
    <citation type="submission" date="2019-06" db="EMBL/GenBank/DDBJ databases">
        <authorList>
            <person name="Livingstone P."/>
            <person name="Whitworth D."/>
        </authorList>
    </citation>
    <scope>NUCLEOTIDE SEQUENCE [LARGE SCALE GENOMIC DNA]</scope>
    <source>
        <strain evidence="10 11">AM401</strain>
    </source>
</reference>
<dbReference type="Gene3D" id="3.40.50.2300">
    <property type="match status" value="1"/>
</dbReference>
<dbReference type="PROSITE" id="PS51755">
    <property type="entry name" value="OMPR_PHOB"/>
    <property type="match status" value="1"/>
</dbReference>
<evidence type="ECO:0000256" key="7">
    <source>
        <dbReference type="PROSITE-ProRule" id="PRU01091"/>
    </source>
</evidence>
<protein>
    <submittedName>
        <fullName evidence="10">Response regulator transcription factor</fullName>
    </submittedName>
</protein>
<dbReference type="GO" id="GO:0000156">
    <property type="term" value="F:phosphorelay response regulator activity"/>
    <property type="evidence" value="ECO:0007669"/>
    <property type="project" value="TreeGrafter"/>
</dbReference>
<dbReference type="GO" id="GO:0006355">
    <property type="term" value="P:regulation of DNA-templated transcription"/>
    <property type="evidence" value="ECO:0007669"/>
    <property type="project" value="InterPro"/>
</dbReference>
<dbReference type="InterPro" id="IPR001789">
    <property type="entry name" value="Sig_transdc_resp-reg_receiver"/>
</dbReference>
<comment type="caution">
    <text evidence="10">The sequence shown here is derived from an EMBL/GenBank/DDBJ whole genome shotgun (WGS) entry which is preliminary data.</text>
</comment>
<accession>A0A540X042</accession>
<dbReference type="Gene3D" id="1.10.10.10">
    <property type="entry name" value="Winged helix-like DNA-binding domain superfamily/Winged helix DNA-binding domain"/>
    <property type="match status" value="1"/>
</dbReference>
<keyword evidence="11" id="KW-1185">Reference proteome</keyword>
<dbReference type="Pfam" id="PF00486">
    <property type="entry name" value="Trans_reg_C"/>
    <property type="match status" value="1"/>
</dbReference>
<keyword evidence="5" id="KW-0804">Transcription</keyword>
<evidence type="ECO:0000256" key="3">
    <source>
        <dbReference type="ARBA" id="ARBA00023015"/>
    </source>
</evidence>
<dbReference type="GO" id="GO:0000976">
    <property type="term" value="F:transcription cis-regulatory region binding"/>
    <property type="evidence" value="ECO:0007669"/>
    <property type="project" value="TreeGrafter"/>
</dbReference>
<feature type="modified residue" description="4-aspartylphosphate" evidence="6">
    <location>
        <position position="55"/>
    </location>
</feature>
<dbReference type="SMART" id="SM00448">
    <property type="entry name" value="REC"/>
    <property type="match status" value="1"/>
</dbReference>
<dbReference type="InterPro" id="IPR036388">
    <property type="entry name" value="WH-like_DNA-bd_sf"/>
</dbReference>
<feature type="domain" description="OmpR/PhoB-type" evidence="9">
    <location>
        <begin position="135"/>
        <end position="231"/>
    </location>
</feature>
<evidence type="ECO:0000313" key="10">
    <source>
        <dbReference type="EMBL" id="TQF14563.1"/>
    </source>
</evidence>
<dbReference type="RefSeq" id="WP_141643755.1">
    <property type="nucleotide sequence ID" value="NZ_VIFM01000065.1"/>
</dbReference>
<keyword evidence="2" id="KW-0902">Two-component regulatory system</keyword>
<feature type="domain" description="Response regulatory" evidence="8">
    <location>
        <begin position="6"/>
        <end position="119"/>
    </location>
</feature>
<keyword evidence="4 7" id="KW-0238">DNA-binding</keyword>
<dbReference type="SUPFAM" id="SSF52172">
    <property type="entry name" value="CheY-like"/>
    <property type="match status" value="1"/>
</dbReference>
<feature type="DNA-binding region" description="OmpR/PhoB-type" evidence="7">
    <location>
        <begin position="135"/>
        <end position="231"/>
    </location>
</feature>
<dbReference type="PROSITE" id="PS50110">
    <property type="entry name" value="RESPONSE_REGULATORY"/>
    <property type="match status" value="1"/>
</dbReference>
<sequence>MAERPTILVVDDDPHLRDIVRFALEQGGFRVEEAADGRAAVAQVQRAPPALIVLDIMMPEMDGLAVCREVRRAHELPIVFLSSRDDEVDRILGLELGGDDYLTKPFSPRELVARVKAVLRRARPAPEAAATSAAPQPLSRGPLKLDEERFRAWWGEQEVVLTVTEFHLLAALLRVPGKVFTRDEVMTRVYDDGVVSDRTIDSHVRRVRQKFAGVGGEVIETVHGLGYRLAIP</sequence>
<dbReference type="InterPro" id="IPR016032">
    <property type="entry name" value="Sig_transdc_resp-reg_C-effctor"/>
</dbReference>
<keyword evidence="1 6" id="KW-0597">Phosphoprotein</keyword>
<dbReference type="FunFam" id="3.40.50.2300:FF:000001">
    <property type="entry name" value="DNA-binding response regulator PhoB"/>
    <property type="match status" value="1"/>
</dbReference>
<dbReference type="Proteomes" id="UP000315369">
    <property type="component" value="Unassembled WGS sequence"/>
</dbReference>
<dbReference type="OrthoDB" id="368799at2"/>
<dbReference type="PANTHER" id="PTHR48111">
    <property type="entry name" value="REGULATOR OF RPOS"/>
    <property type="match status" value="1"/>
</dbReference>
<dbReference type="AlphaFoldDB" id="A0A540X042"/>
<proteinExistence type="predicted"/>